<evidence type="ECO:0000313" key="2">
    <source>
        <dbReference type="Proteomes" id="UP001165960"/>
    </source>
</evidence>
<organism evidence="1 2">
    <name type="scientific">Entomophthora muscae</name>
    <dbReference type="NCBI Taxonomy" id="34485"/>
    <lineage>
        <taxon>Eukaryota</taxon>
        <taxon>Fungi</taxon>
        <taxon>Fungi incertae sedis</taxon>
        <taxon>Zoopagomycota</taxon>
        <taxon>Entomophthoromycotina</taxon>
        <taxon>Entomophthoromycetes</taxon>
        <taxon>Entomophthorales</taxon>
        <taxon>Entomophthoraceae</taxon>
        <taxon>Entomophthora</taxon>
    </lineage>
</organism>
<evidence type="ECO:0000313" key="1">
    <source>
        <dbReference type="EMBL" id="KAJ9079154.1"/>
    </source>
</evidence>
<proteinExistence type="predicted"/>
<dbReference type="Proteomes" id="UP001165960">
    <property type="component" value="Unassembled WGS sequence"/>
</dbReference>
<protein>
    <submittedName>
        <fullName evidence="1">Mitotic-spindle organizing protein 1</fullName>
    </submittedName>
</protein>
<sequence>MSSNGSSSGRISDELIDDLSQLSVLLDNSLSKETISSCLNLCELGVEPESLHTLVNHLLRKRQEIQQESEANVEFS</sequence>
<dbReference type="EMBL" id="QTSX02001905">
    <property type="protein sequence ID" value="KAJ9079154.1"/>
    <property type="molecule type" value="Genomic_DNA"/>
</dbReference>
<comment type="caution">
    <text evidence="1">The sequence shown here is derived from an EMBL/GenBank/DDBJ whole genome shotgun (WGS) entry which is preliminary data.</text>
</comment>
<keyword evidence="2" id="KW-1185">Reference proteome</keyword>
<gene>
    <name evidence="1" type="primary">MZT1_1</name>
    <name evidence="1" type="ORF">DSO57_1038421</name>
</gene>
<accession>A0ACC2TX87</accession>
<name>A0ACC2TX87_9FUNG</name>
<reference evidence="1" key="1">
    <citation type="submission" date="2022-04" db="EMBL/GenBank/DDBJ databases">
        <title>Genome of the entomopathogenic fungus Entomophthora muscae.</title>
        <authorList>
            <person name="Elya C."/>
            <person name="Lovett B.R."/>
            <person name="Lee E."/>
            <person name="Macias A.M."/>
            <person name="Hajek A.E."/>
            <person name="De Bivort B.L."/>
            <person name="Kasson M.T."/>
            <person name="De Fine Licht H.H."/>
            <person name="Stajich J.E."/>
        </authorList>
    </citation>
    <scope>NUCLEOTIDE SEQUENCE</scope>
    <source>
        <strain evidence="1">Berkeley</strain>
    </source>
</reference>